<accession>A0A9P8P2Z8</accession>
<sequence>MNSPQHDGEPVQPSTPPSETRAGNSSWHLKTPVSTHQTKHHLHTPYTPHPSTKKQTLGSNVGSSPVSYRSRGSQQLQTPDQTPRISRRKDVNESIVSKINGPGAIFPMAASTVGSGRKSLVGGPKLENAQLDLSKSYKIDLEEDLQYSSEEETADQPHRLTKVTKKLDFGSVEFAMPSTPAKQVTTQEQAYKMHIAPHTSDKDDGERFIRRRSFSNPFLETGDSTRAKEPVDFSRFEEEMELVNNKTGQKIVRKLTDYEKSIKPRKLDFSKAVEEVEAPTTPRNKVQIGPFAQQTHNFDIEDGEVIRKEKIVNPFKGPSFSSAKKADKGKSEASAATLQYVDHDGKVVGLGEEKTRLTGRRLNFDSD</sequence>
<evidence type="ECO:0000313" key="2">
    <source>
        <dbReference type="EMBL" id="KAH3664104.1"/>
    </source>
</evidence>
<dbReference type="RefSeq" id="XP_046060384.1">
    <property type="nucleotide sequence ID" value="XM_046205938.1"/>
</dbReference>
<feature type="compositionally biased region" description="Polar residues" evidence="1">
    <location>
        <begin position="49"/>
        <end position="84"/>
    </location>
</feature>
<evidence type="ECO:0000256" key="1">
    <source>
        <dbReference type="SAM" id="MobiDB-lite"/>
    </source>
</evidence>
<comment type="caution">
    <text evidence="2">The sequence shown here is derived from an EMBL/GenBank/DDBJ whole genome shotgun (WGS) entry which is preliminary data.</text>
</comment>
<organism evidence="2 3">
    <name type="scientific">Ogataea philodendri</name>
    <dbReference type="NCBI Taxonomy" id="1378263"/>
    <lineage>
        <taxon>Eukaryota</taxon>
        <taxon>Fungi</taxon>
        <taxon>Dikarya</taxon>
        <taxon>Ascomycota</taxon>
        <taxon>Saccharomycotina</taxon>
        <taxon>Pichiomycetes</taxon>
        <taxon>Pichiales</taxon>
        <taxon>Pichiaceae</taxon>
        <taxon>Ogataea</taxon>
    </lineage>
</organism>
<feature type="region of interest" description="Disordered" evidence="1">
    <location>
        <begin position="315"/>
        <end position="334"/>
    </location>
</feature>
<dbReference type="Proteomes" id="UP000769157">
    <property type="component" value="Unassembled WGS sequence"/>
</dbReference>
<name>A0A9P8P2Z8_9ASCO</name>
<reference evidence="2" key="1">
    <citation type="journal article" date="2021" name="Open Biol.">
        <title>Shared evolutionary footprints suggest mitochondrial oxidative damage underlies multiple complex I losses in fungi.</title>
        <authorList>
            <person name="Schikora-Tamarit M.A."/>
            <person name="Marcet-Houben M."/>
            <person name="Nosek J."/>
            <person name="Gabaldon T."/>
        </authorList>
    </citation>
    <scope>NUCLEOTIDE SEQUENCE</scope>
    <source>
        <strain evidence="2">CBS6075</strain>
    </source>
</reference>
<keyword evidence="3" id="KW-1185">Reference proteome</keyword>
<gene>
    <name evidence="2" type="ORF">OGAPHI_004818</name>
</gene>
<feature type="compositionally biased region" description="Polar residues" evidence="1">
    <location>
        <begin position="17"/>
        <end position="36"/>
    </location>
</feature>
<feature type="region of interest" description="Disordered" evidence="1">
    <location>
        <begin position="1"/>
        <end position="95"/>
    </location>
</feature>
<dbReference type="EMBL" id="JAEUBE010000352">
    <property type="protein sequence ID" value="KAH3664104.1"/>
    <property type="molecule type" value="Genomic_DNA"/>
</dbReference>
<dbReference type="OrthoDB" id="3997968at2759"/>
<reference evidence="2" key="2">
    <citation type="submission" date="2021-01" db="EMBL/GenBank/DDBJ databases">
        <authorList>
            <person name="Schikora-Tamarit M.A."/>
        </authorList>
    </citation>
    <scope>NUCLEOTIDE SEQUENCE</scope>
    <source>
        <strain evidence="2">CBS6075</strain>
    </source>
</reference>
<proteinExistence type="predicted"/>
<evidence type="ECO:0000313" key="3">
    <source>
        <dbReference type="Proteomes" id="UP000769157"/>
    </source>
</evidence>
<dbReference type="GeneID" id="70236783"/>
<protein>
    <submittedName>
        <fullName evidence="2">Uncharacterized protein</fullName>
    </submittedName>
</protein>
<dbReference type="AlphaFoldDB" id="A0A9P8P2Z8"/>